<accession>V5C0G1</accession>
<reference evidence="2 3" key="1">
    <citation type="journal article" date="2013" name="Genome Announc.">
        <title>Draft Genome Sequence of the Methanotrophic Gammaproteobacterium Methyloglobulus morosus DSM 22980 Strain KoM1.</title>
        <authorList>
            <person name="Poehlein A."/>
            <person name="Deutzmann J.S."/>
            <person name="Daniel R."/>
            <person name="Simeonova D.D."/>
        </authorList>
    </citation>
    <scope>NUCLEOTIDE SEQUENCE [LARGE SCALE GENOMIC DNA]</scope>
    <source>
        <strain evidence="2 3">KoM1</strain>
    </source>
</reference>
<keyword evidence="2" id="KW-0966">Cell projection</keyword>
<dbReference type="RefSeq" id="WP_023495891.1">
    <property type="nucleotide sequence ID" value="NZ_AYLO01000116.1"/>
</dbReference>
<dbReference type="AlphaFoldDB" id="V5C0G1"/>
<evidence type="ECO:0000313" key="3">
    <source>
        <dbReference type="Proteomes" id="UP000017842"/>
    </source>
</evidence>
<protein>
    <submittedName>
        <fullName evidence="2">Putative flagellar hook-length control protein</fullName>
    </submittedName>
</protein>
<dbReference type="InterPro" id="IPR021136">
    <property type="entry name" value="Flagellar_hook_control-like_C"/>
</dbReference>
<dbReference type="EMBL" id="AYLO01000116">
    <property type="protein sequence ID" value="ESS70288.1"/>
    <property type="molecule type" value="Genomic_DNA"/>
</dbReference>
<dbReference type="Proteomes" id="UP000017842">
    <property type="component" value="Unassembled WGS sequence"/>
</dbReference>
<proteinExistence type="predicted"/>
<keyword evidence="3" id="KW-1185">Reference proteome</keyword>
<sequence>MEIKNIPASTVSATALTGTKDLAALLPQLQLGNSLGAVVTAKLAENSFLLTLSSGQTLRAQTPTVLELGQTLKLEVAKVGAIPELKIISPELGMQPETAAVLQALRQFLPKQENLTDFAVTLRQMANLTSGKTDTVSTVINQVLGALPAKDDLVSVEGLKQGVSNSGVFLEAKLANQLPPQGDLKGHLLTLANALQNIQVEQNDKGSVPNTAMAPTVELKQVTNSAGQSERLPEALSQTIEKDNTLLNKTEGAIARIVVDQLASLPKNGEQQNFWQIQIPYIHGQHTDTVQLAISRENKSNTNSEKANWSVELELNPPGLGKLHSRISLVDDRIDTYFWSQQQALTALVQDNLTHLADSYTQAGLAVGKLNALEGAATHTKTSDISALPSLLDERI</sequence>
<dbReference type="Pfam" id="PF02120">
    <property type="entry name" value="Flg_hook"/>
    <property type="match status" value="1"/>
</dbReference>
<name>V5C0G1_9GAMM</name>
<keyword evidence="2" id="KW-0969">Cilium</keyword>
<organism evidence="2 3">
    <name type="scientific">Methyloglobulus morosus KoM1</name>
    <dbReference type="NCBI Taxonomy" id="1116472"/>
    <lineage>
        <taxon>Bacteria</taxon>
        <taxon>Pseudomonadati</taxon>
        <taxon>Pseudomonadota</taxon>
        <taxon>Gammaproteobacteria</taxon>
        <taxon>Methylococcales</taxon>
        <taxon>Methylococcaceae</taxon>
        <taxon>Methyloglobulus</taxon>
    </lineage>
</organism>
<dbReference type="Gene3D" id="3.30.750.140">
    <property type="match status" value="1"/>
</dbReference>
<comment type="caution">
    <text evidence="2">The sequence shown here is derived from an EMBL/GenBank/DDBJ whole genome shotgun (WGS) entry which is preliminary data.</text>
</comment>
<keyword evidence="2" id="KW-0282">Flagellum</keyword>
<dbReference type="OrthoDB" id="5563611at2"/>
<dbReference type="InterPro" id="IPR038610">
    <property type="entry name" value="FliK-like_C_sf"/>
</dbReference>
<dbReference type="STRING" id="1116472.MGMO_124c00190"/>
<gene>
    <name evidence="2" type="ORF">MGMO_124c00190</name>
</gene>
<dbReference type="eggNOG" id="COG3144">
    <property type="taxonomic scope" value="Bacteria"/>
</dbReference>
<feature type="domain" description="Flagellar hook-length control protein-like C-terminal" evidence="1">
    <location>
        <begin position="300"/>
        <end position="375"/>
    </location>
</feature>
<evidence type="ECO:0000259" key="1">
    <source>
        <dbReference type="Pfam" id="PF02120"/>
    </source>
</evidence>
<evidence type="ECO:0000313" key="2">
    <source>
        <dbReference type="EMBL" id="ESS70288.1"/>
    </source>
</evidence>